<dbReference type="PANTHER" id="PTHR19134">
    <property type="entry name" value="RECEPTOR-TYPE TYROSINE-PROTEIN PHOSPHATASE"/>
    <property type="match status" value="1"/>
</dbReference>
<dbReference type="GeneID" id="100641858"/>
<dbReference type="SMART" id="SM00060">
    <property type="entry name" value="FN3"/>
    <property type="match status" value="1"/>
</dbReference>
<evidence type="ECO:0000313" key="14">
    <source>
        <dbReference type="EnsemblMetazoa" id="XP_019858599.1"/>
    </source>
</evidence>
<feature type="domain" description="Tyrosine specific protein phosphatases" evidence="12">
    <location>
        <begin position="953"/>
        <end position="1025"/>
    </location>
</feature>
<dbReference type="GO" id="GO:0016020">
    <property type="term" value="C:membrane"/>
    <property type="evidence" value="ECO:0007669"/>
    <property type="project" value="UniProtKB-SubCell"/>
</dbReference>
<dbReference type="SMART" id="SM00194">
    <property type="entry name" value="PTPc"/>
    <property type="match status" value="2"/>
</dbReference>
<dbReference type="Pfam" id="PF00041">
    <property type="entry name" value="fn3"/>
    <property type="match status" value="1"/>
</dbReference>
<dbReference type="CDD" id="cd00063">
    <property type="entry name" value="FN3"/>
    <property type="match status" value="1"/>
</dbReference>
<dbReference type="InterPro" id="IPR000242">
    <property type="entry name" value="PTP_cat"/>
</dbReference>
<accession>A0AAN0JP41</accession>
<dbReference type="Gene3D" id="3.90.190.10">
    <property type="entry name" value="Protein tyrosine phosphatase superfamily"/>
    <property type="match status" value="2"/>
</dbReference>
<proteinExistence type="inferred from homology"/>
<dbReference type="InterPro" id="IPR003595">
    <property type="entry name" value="Tyr_Pase_cat"/>
</dbReference>
<reference evidence="14" key="2">
    <citation type="submission" date="2024-06" db="UniProtKB">
        <authorList>
            <consortium name="EnsemblMetazoa"/>
        </authorList>
    </citation>
    <scope>IDENTIFICATION</scope>
</reference>
<evidence type="ECO:0000256" key="7">
    <source>
        <dbReference type="ARBA" id="ARBA00023136"/>
    </source>
</evidence>
<organism evidence="14 15">
    <name type="scientific">Amphimedon queenslandica</name>
    <name type="common">Sponge</name>
    <dbReference type="NCBI Taxonomy" id="400682"/>
    <lineage>
        <taxon>Eukaryota</taxon>
        <taxon>Metazoa</taxon>
        <taxon>Porifera</taxon>
        <taxon>Demospongiae</taxon>
        <taxon>Heteroscleromorpha</taxon>
        <taxon>Haplosclerida</taxon>
        <taxon>Niphatidae</taxon>
        <taxon>Amphimedon</taxon>
    </lineage>
</organism>
<evidence type="ECO:0000256" key="4">
    <source>
        <dbReference type="ARBA" id="ARBA00022729"/>
    </source>
</evidence>
<feature type="chain" id="PRO_5042880318" description="protein-tyrosine-phosphatase" evidence="10">
    <location>
        <begin position="23"/>
        <end position="1040"/>
    </location>
</feature>
<dbReference type="PANTHER" id="PTHR19134:SF562">
    <property type="entry name" value="PROTEIN-TYROSINE-PHOSPHATASE"/>
    <property type="match status" value="1"/>
</dbReference>
<keyword evidence="7 9" id="KW-0472">Membrane</keyword>
<evidence type="ECO:0000256" key="1">
    <source>
        <dbReference type="ARBA" id="ARBA00004167"/>
    </source>
</evidence>
<dbReference type="PRINTS" id="PR00700">
    <property type="entry name" value="PRTYPHPHTASE"/>
</dbReference>
<dbReference type="Pfam" id="PF00102">
    <property type="entry name" value="Y_phosphatase"/>
    <property type="match status" value="2"/>
</dbReference>
<evidence type="ECO:0000256" key="8">
    <source>
        <dbReference type="ARBA" id="ARBA00051722"/>
    </source>
</evidence>
<dbReference type="PROSITE" id="PS50056">
    <property type="entry name" value="TYR_PHOSPHATASE_2"/>
    <property type="match status" value="2"/>
</dbReference>
<evidence type="ECO:0000259" key="11">
    <source>
        <dbReference type="PROSITE" id="PS50055"/>
    </source>
</evidence>
<dbReference type="CDD" id="cd00047">
    <property type="entry name" value="PTPc"/>
    <property type="match status" value="2"/>
</dbReference>
<dbReference type="InterPro" id="IPR036116">
    <property type="entry name" value="FN3_sf"/>
</dbReference>
<reference evidence="15" key="1">
    <citation type="journal article" date="2010" name="Nature">
        <title>The Amphimedon queenslandica genome and the evolution of animal complexity.</title>
        <authorList>
            <person name="Srivastava M."/>
            <person name="Simakov O."/>
            <person name="Chapman J."/>
            <person name="Fahey B."/>
            <person name="Gauthier M.E."/>
            <person name="Mitros T."/>
            <person name="Richards G.S."/>
            <person name="Conaco C."/>
            <person name="Dacre M."/>
            <person name="Hellsten U."/>
            <person name="Larroux C."/>
            <person name="Putnam N.H."/>
            <person name="Stanke M."/>
            <person name="Adamska M."/>
            <person name="Darling A."/>
            <person name="Degnan S.M."/>
            <person name="Oakley T.H."/>
            <person name="Plachetzki D.C."/>
            <person name="Zhai Y."/>
            <person name="Adamski M."/>
            <person name="Calcino A."/>
            <person name="Cummins S.F."/>
            <person name="Goodstein D.M."/>
            <person name="Harris C."/>
            <person name="Jackson D.J."/>
            <person name="Leys S.P."/>
            <person name="Shu S."/>
            <person name="Woodcroft B.J."/>
            <person name="Vervoort M."/>
            <person name="Kosik K.S."/>
            <person name="Manning G."/>
            <person name="Degnan B.M."/>
            <person name="Rokhsar D.S."/>
        </authorList>
    </citation>
    <scope>NUCLEOTIDE SEQUENCE [LARGE SCALE GENOMIC DNA]</scope>
</reference>
<keyword evidence="9" id="KW-1133">Transmembrane helix</keyword>
<dbReference type="KEGG" id="aqu:100641858"/>
<dbReference type="SUPFAM" id="SSF49265">
    <property type="entry name" value="Fibronectin type III"/>
    <property type="match status" value="1"/>
</dbReference>
<keyword evidence="9" id="KW-0812">Transmembrane</keyword>
<dbReference type="FunFam" id="3.90.190.10:FF:000102">
    <property type="entry name" value="Receptor-type tyrosine-protein phosphatase"/>
    <property type="match status" value="2"/>
</dbReference>
<evidence type="ECO:0000256" key="6">
    <source>
        <dbReference type="ARBA" id="ARBA00022912"/>
    </source>
</evidence>
<comment type="catalytic activity">
    <reaction evidence="8">
        <text>O-phospho-L-tyrosyl-[protein] + H2O = L-tyrosyl-[protein] + phosphate</text>
        <dbReference type="Rhea" id="RHEA:10684"/>
        <dbReference type="Rhea" id="RHEA-COMP:10136"/>
        <dbReference type="Rhea" id="RHEA-COMP:20101"/>
        <dbReference type="ChEBI" id="CHEBI:15377"/>
        <dbReference type="ChEBI" id="CHEBI:43474"/>
        <dbReference type="ChEBI" id="CHEBI:46858"/>
        <dbReference type="ChEBI" id="CHEBI:61978"/>
        <dbReference type="EC" id="3.1.3.48"/>
    </reaction>
</comment>
<dbReference type="InterPro" id="IPR013783">
    <property type="entry name" value="Ig-like_fold"/>
</dbReference>
<comment type="subcellular location">
    <subcellularLocation>
        <location evidence="1">Membrane</location>
        <topology evidence="1">Single-pass membrane protein</topology>
    </subcellularLocation>
</comment>
<dbReference type="RefSeq" id="XP_019858599.1">
    <property type="nucleotide sequence ID" value="XM_020003040.1"/>
</dbReference>
<dbReference type="SMART" id="SM00404">
    <property type="entry name" value="PTPc_motif"/>
    <property type="match status" value="2"/>
</dbReference>
<dbReference type="InterPro" id="IPR029021">
    <property type="entry name" value="Prot-tyrosine_phosphatase-like"/>
</dbReference>
<comment type="similarity">
    <text evidence="2">Belongs to the protein-tyrosine phosphatase family.</text>
</comment>
<dbReference type="EC" id="3.1.3.48" evidence="3"/>
<evidence type="ECO:0000259" key="13">
    <source>
        <dbReference type="PROSITE" id="PS50853"/>
    </source>
</evidence>
<sequence>MLAVSLLLLSVAFLSLNIDIGASTCPPTSGGIYLMQGSLCNISNNTYFQDIEIRSNLLECGLPGYGADGGELIGPNGAVPCPGSNSNLECAVGSGANITISIQSTNNILTSGEGWYRCCLPTNCSDPDAYIISFKIYRWVEITGITVDLPLDIKLLPQTYTLHAIKVGHKDNVLLNNATWYYESGSDSTEITTGLCSGQSGYNCSIGNGVLLHQSNGSYDYTLTVTWNGESITSGILSQLNNNGDHVFRFYLHYGYNDDNIKRNRYHTVAVPKSAPSSVIIVSKTDMTVSLHWTPLDSSDADGYVVYVTNDTDTVQRVQVEGSSNTAFTVNGLQRGTTYSITIRAYQKLVGPPSSTITVQTLPITQVSSSSLLYVHQPVSASGSATPTLDSVKSKYTSATFAAASAITGFSILMILLVITITAIYVKTRLTRTRTHYIKEVTSGSQGGSILQAEETDVETVLSYLGVYSDFDPQILPTLPIPLEDLAIHLDSCHNSNGFERQFKNLYSGEEKPCTVGYSEENKPLNRLKNVTVYDDNRILLDTNPNLDMCQREFINANYVDGYSSSKKYITTQGPMKNTSVDFWYLIWQERPVYIVMLTKLKEGGKSKCRQYWPNSVTEQEKFGPFTVLLKNTDTYPDFVIRQLCITIQDGSNDSHTLTQYHLTTWPDQGVPDYATSLMTLYKRVMKTWFPSQGPILVHCSAGIGRTGIFIAIDLALEQAKKEGVIDFAGIVNRLRQQRMKMVQSLDQYVFLHDAVFEEIICGKTEILIENYIMEIQKLKKNDPSINCTGIEAQYHLLCELTPDPNDVECKSANAHSNKNRSNNYLPPDKYIVALKDTNDDYINASYLNGYQGKKEFIIAQSPMENTMRDFWKMIVDYKVSTIVMLCGDEDCCYQYWTGSKTHGEFSVEVNNERSANGYTERNLKLSFDKESRSVLKLQVTDWPQDGVVRKAGTILQVINEVRNRQKRGPVVVHCSDTVSRSGVYCSVSIALEQCIKEGVVDVFQVTKTVRRSKPGAVTTPEQYDSIYDIIDLYIQTTNK</sequence>
<dbReference type="InterPro" id="IPR003961">
    <property type="entry name" value="FN3_dom"/>
</dbReference>
<feature type="domain" description="Tyrosine-protein phosphatase" evidence="11">
    <location>
        <begin position="791"/>
        <end position="1034"/>
    </location>
</feature>
<dbReference type="PROSITE" id="PS00383">
    <property type="entry name" value="TYR_PHOSPHATASE_1"/>
    <property type="match status" value="1"/>
</dbReference>
<evidence type="ECO:0000256" key="9">
    <source>
        <dbReference type="SAM" id="Phobius"/>
    </source>
</evidence>
<dbReference type="Proteomes" id="UP000007879">
    <property type="component" value="Unassembled WGS sequence"/>
</dbReference>
<dbReference type="AlphaFoldDB" id="A0AAN0JP41"/>
<keyword evidence="4 10" id="KW-0732">Signal</keyword>
<evidence type="ECO:0000256" key="10">
    <source>
        <dbReference type="SAM" id="SignalP"/>
    </source>
</evidence>
<evidence type="ECO:0000313" key="15">
    <source>
        <dbReference type="Proteomes" id="UP000007879"/>
    </source>
</evidence>
<keyword evidence="15" id="KW-1185">Reference proteome</keyword>
<feature type="transmembrane region" description="Helical" evidence="9">
    <location>
        <begin position="401"/>
        <end position="426"/>
    </location>
</feature>
<protein>
    <recommendedName>
        <fullName evidence="3">protein-tyrosine-phosphatase</fullName>
        <ecNumber evidence="3">3.1.3.48</ecNumber>
    </recommendedName>
</protein>
<dbReference type="InterPro" id="IPR000387">
    <property type="entry name" value="Tyr_Pase_dom"/>
</dbReference>
<name>A0AAN0JP41_AMPQE</name>
<dbReference type="EnsemblMetazoa" id="XM_020003040.1">
    <property type="protein sequence ID" value="XP_019858599.1"/>
    <property type="gene ID" value="LOC100641858"/>
</dbReference>
<evidence type="ECO:0000256" key="2">
    <source>
        <dbReference type="ARBA" id="ARBA00009580"/>
    </source>
</evidence>
<feature type="signal peptide" evidence="10">
    <location>
        <begin position="1"/>
        <end position="22"/>
    </location>
</feature>
<evidence type="ECO:0000256" key="3">
    <source>
        <dbReference type="ARBA" id="ARBA00013064"/>
    </source>
</evidence>
<keyword evidence="6" id="KW-0904">Protein phosphatase</keyword>
<keyword evidence="5" id="KW-0378">Hydrolase</keyword>
<feature type="domain" description="Fibronectin type-III" evidence="13">
    <location>
        <begin position="275"/>
        <end position="364"/>
    </location>
</feature>
<dbReference type="PROSITE" id="PS50853">
    <property type="entry name" value="FN3"/>
    <property type="match status" value="1"/>
</dbReference>
<evidence type="ECO:0000259" key="12">
    <source>
        <dbReference type="PROSITE" id="PS50056"/>
    </source>
</evidence>
<feature type="domain" description="Tyrosine-protein phosphatase" evidence="11">
    <location>
        <begin position="499"/>
        <end position="759"/>
    </location>
</feature>
<dbReference type="PROSITE" id="PS50055">
    <property type="entry name" value="TYR_PHOSPHATASE_PTP"/>
    <property type="match status" value="2"/>
</dbReference>
<dbReference type="InterPro" id="IPR050348">
    <property type="entry name" value="Protein-Tyr_Phosphatase"/>
</dbReference>
<feature type="domain" description="Tyrosine specific protein phosphatases" evidence="12">
    <location>
        <begin position="676"/>
        <end position="750"/>
    </location>
</feature>
<dbReference type="SUPFAM" id="SSF52799">
    <property type="entry name" value="(Phosphotyrosine protein) phosphatases II"/>
    <property type="match status" value="2"/>
</dbReference>
<evidence type="ECO:0000256" key="5">
    <source>
        <dbReference type="ARBA" id="ARBA00022801"/>
    </source>
</evidence>
<dbReference type="InterPro" id="IPR016130">
    <property type="entry name" value="Tyr_Pase_AS"/>
</dbReference>
<dbReference type="GO" id="GO:0004725">
    <property type="term" value="F:protein tyrosine phosphatase activity"/>
    <property type="evidence" value="ECO:0007669"/>
    <property type="project" value="UniProtKB-EC"/>
</dbReference>
<dbReference type="Gene3D" id="2.60.40.10">
    <property type="entry name" value="Immunoglobulins"/>
    <property type="match status" value="1"/>
</dbReference>